<accession>A0A6N8J1U5</accession>
<keyword evidence="5" id="KW-0732">Signal</keyword>
<evidence type="ECO:0000256" key="5">
    <source>
        <dbReference type="ARBA" id="ARBA00022729"/>
    </source>
</evidence>
<dbReference type="InterPro" id="IPR001789">
    <property type="entry name" value="Sig_transdc_resp-reg_receiver"/>
</dbReference>
<dbReference type="EMBL" id="WSEL01000009">
    <property type="protein sequence ID" value="MVQ32146.1"/>
    <property type="molecule type" value="Genomic_DNA"/>
</dbReference>
<dbReference type="Pfam" id="PF00072">
    <property type="entry name" value="Response_reg"/>
    <property type="match status" value="3"/>
</dbReference>
<dbReference type="SMART" id="SM00065">
    <property type="entry name" value="GAF"/>
    <property type="match status" value="1"/>
</dbReference>
<dbReference type="InterPro" id="IPR004358">
    <property type="entry name" value="Sig_transdc_His_kin-like_C"/>
</dbReference>
<sequence length="1159" mass="127431">MDGRVPRPAVPQASIRFRRILLRNVALPLGLGVFSAAVFIGLILYLMSAMRWVEHSDLVLARSYALQKLDLELESAVRGFQLAGDERFLENFDRTRIELTAEVAQLRELVADNPEQVRRLERIQGLQQQWAAGAAERIALRRADSQASLVAQANLGRQLKDGVRDLFDEIAATEERLRAERTATVNSTTITSVTAFVLLMLAVGATLAWRGREDLLGLSQSYEAARAEQQRQSDALQAHAWLHENQSRLSERLAREQELTAVGHAGLEALGESLGMAVAAVYTAEAEGGFVRRATWGWPAGEDDGNAQVPAGRTLLAEAAAQRRQIALDDVPADYLQVASSLGSSTARSVLISPVLHEGRLVGVLELGFLRPLQSRDRDLTAAAGEIFGGAMAAARYRERLQDALEETQQLNEELQVQQEELRTANEELEEQSRALKESQAHLESQQAELEQTNVQLSEQADRLEQQRDALRGAQQALEERALELQRASRYKSEFLANMSHELRTPLNSSLILAKLLADNPEGNLNEEQVRFAQSIHGAGADLLNLINDILDIAKVEAGKLEVRPEPTPVGALAEGLKAMFLPLATRKGLALELHVAPDVPKALTTDRQRLEQILRNLVGNAVKFTETGRVALHVTRHGTDAIAFEVRDSGIGIEPSQQELIFEAFRQADGTVSRRFGGTGLGLSISRDLARLLGGSITLTSSPGVGSTFTLVLPLEYQAGAAAPAPATTSAPVARLPAPTVPPAAAAARGPAFEDDRTAPAEGRRTVLVVEDDEPFARILFDLAHELGYRCLVAHQADEGVELALAHAPDAVLLDMRLPDDSGLSVLQRLKENAGTRHVPVHVISVEDRSETALHLGAIGYALKPATREQLQEVFSRLESKLSQKVKRVLVVEDDPRQRDSIVQLIGGGDVEIVPVSEGGQALQALAGSVFDVMVIDLKLPDMTGQELLRRMASGESRSFPPVIVYTGRNLTRDEEAELLRYSRSIIIKGARSPERLLDEVTLFLHQVETQLSTERQKMLRAARNRDKAFEGRRILVVDDDMRNIFALTSALEQKGAGVEVARNGLEALDKLRRAPADIDLVLMDIMMPEMDGYAATREIRRDPRWQKLPIIAVTAKAMKEDQQRCLEAGANDYLAKPIELERLFSLMRVWIPKMERI</sequence>
<feature type="domain" description="Histidine kinase" evidence="14">
    <location>
        <begin position="498"/>
        <end position="718"/>
    </location>
</feature>
<dbReference type="InterPro" id="IPR029016">
    <property type="entry name" value="GAF-like_dom_sf"/>
</dbReference>
<dbReference type="Pfam" id="PF05227">
    <property type="entry name" value="CHASE3"/>
    <property type="match status" value="1"/>
</dbReference>
<evidence type="ECO:0000256" key="3">
    <source>
        <dbReference type="ARBA" id="ARBA00022553"/>
    </source>
</evidence>
<dbReference type="Gene3D" id="3.30.450.40">
    <property type="match status" value="1"/>
</dbReference>
<dbReference type="Gene3D" id="3.30.565.10">
    <property type="entry name" value="Histidine kinase-like ATPase, C-terminal domain"/>
    <property type="match status" value="1"/>
</dbReference>
<dbReference type="PANTHER" id="PTHR45339">
    <property type="entry name" value="HYBRID SIGNAL TRANSDUCTION HISTIDINE KINASE J"/>
    <property type="match status" value="1"/>
</dbReference>
<dbReference type="AlphaFoldDB" id="A0A6N8J1U5"/>
<comment type="catalytic activity">
    <reaction evidence="1">
        <text>ATP + protein L-histidine = ADP + protein N-phospho-L-histidine.</text>
        <dbReference type="EC" id="2.7.13.3"/>
    </reaction>
</comment>
<dbReference type="Gene3D" id="3.40.50.2300">
    <property type="match status" value="3"/>
</dbReference>
<dbReference type="SUPFAM" id="SSF52172">
    <property type="entry name" value="CheY-like"/>
    <property type="match status" value="3"/>
</dbReference>
<evidence type="ECO:0000256" key="13">
    <source>
        <dbReference type="SAM" id="Phobius"/>
    </source>
</evidence>
<comment type="function">
    <text evidence="9">Member of the two-component regulatory system BvgS/BvgA. Phosphorylates BvgA via a four-step phosphorelay in response to environmental signals.</text>
</comment>
<dbReference type="CDD" id="cd17546">
    <property type="entry name" value="REC_hyHK_CKI1_RcsC-like"/>
    <property type="match status" value="1"/>
</dbReference>
<dbReference type="SMART" id="SM00388">
    <property type="entry name" value="HisKA"/>
    <property type="match status" value="1"/>
</dbReference>
<feature type="domain" description="Response regulatory" evidence="15">
    <location>
        <begin position="767"/>
        <end position="880"/>
    </location>
</feature>
<evidence type="ECO:0000259" key="14">
    <source>
        <dbReference type="PROSITE" id="PS50109"/>
    </source>
</evidence>
<keyword evidence="6" id="KW-0418">Kinase</keyword>
<feature type="modified residue" description="4-aspartylphosphate" evidence="11">
    <location>
        <position position="1086"/>
    </location>
</feature>
<dbReference type="Proteomes" id="UP000469385">
    <property type="component" value="Unassembled WGS sequence"/>
</dbReference>
<evidence type="ECO:0000313" key="16">
    <source>
        <dbReference type="EMBL" id="MVQ32146.1"/>
    </source>
</evidence>
<keyword evidence="7" id="KW-0902">Two-component regulatory system</keyword>
<dbReference type="CDD" id="cd00082">
    <property type="entry name" value="HisKA"/>
    <property type="match status" value="1"/>
</dbReference>
<dbReference type="SMART" id="SM00448">
    <property type="entry name" value="REC"/>
    <property type="match status" value="3"/>
</dbReference>
<dbReference type="CDD" id="cd00156">
    <property type="entry name" value="REC"/>
    <property type="match status" value="1"/>
</dbReference>
<dbReference type="PROSITE" id="PS50109">
    <property type="entry name" value="HIS_KIN"/>
    <property type="match status" value="1"/>
</dbReference>
<evidence type="ECO:0000256" key="11">
    <source>
        <dbReference type="PROSITE-ProRule" id="PRU00169"/>
    </source>
</evidence>
<evidence type="ECO:0000256" key="1">
    <source>
        <dbReference type="ARBA" id="ARBA00000085"/>
    </source>
</evidence>
<dbReference type="SMART" id="SM00387">
    <property type="entry name" value="HATPase_c"/>
    <property type="match status" value="1"/>
</dbReference>
<dbReference type="SUPFAM" id="SSF55781">
    <property type="entry name" value="GAF domain-like"/>
    <property type="match status" value="1"/>
</dbReference>
<keyword evidence="8" id="KW-0843">Virulence</keyword>
<dbReference type="SUPFAM" id="SSF55874">
    <property type="entry name" value="ATPase domain of HSP90 chaperone/DNA topoisomerase II/histidine kinase"/>
    <property type="match status" value="1"/>
</dbReference>
<keyword evidence="13" id="KW-0812">Transmembrane</keyword>
<dbReference type="PROSITE" id="PS50110">
    <property type="entry name" value="RESPONSE_REGULATORY"/>
    <property type="match status" value="3"/>
</dbReference>
<dbReference type="InterPro" id="IPR011006">
    <property type="entry name" value="CheY-like_superfamily"/>
</dbReference>
<name>A0A6N8J1U5_9BURK</name>
<feature type="modified residue" description="4-aspartylphosphate" evidence="11">
    <location>
        <position position="938"/>
    </location>
</feature>
<dbReference type="InterPro" id="IPR003594">
    <property type="entry name" value="HATPase_dom"/>
</dbReference>
<keyword evidence="17" id="KW-1185">Reference proteome</keyword>
<dbReference type="InterPro" id="IPR007891">
    <property type="entry name" value="CHASE3"/>
</dbReference>
<evidence type="ECO:0000256" key="9">
    <source>
        <dbReference type="ARBA" id="ARBA00058004"/>
    </source>
</evidence>
<dbReference type="Pfam" id="PF13185">
    <property type="entry name" value="GAF_2"/>
    <property type="match status" value="1"/>
</dbReference>
<reference evidence="16 17" key="1">
    <citation type="submission" date="2019-12" db="EMBL/GenBank/DDBJ databases">
        <authorList>
            <person name="Huq M.A."/>
        </authorList>
    </citation>
    <scope>NUCLEOTIDE SEQUENCE [LARGE SCALE GENOMIC DNA]</scope>
    <source>
        <strain evidence="16 17">MAH-25</strain>
    </source>
</reference>
<dbReference type="PRINTS" id="PR00344">
    <property type="entry name" value="BCTRLSENSOR"/>
</dbReference>
<evidence type="ECO:0000256" key="12">
    <source>
        <dbReference type="SAM" id="Coils"/>
    </source>
</evidence>
<keyword evidence="12" id="KW-0175">Coiled coil</keyword>
<comment type="caution">
    <text evidence="16">The sequence shown here is derived from an EMBL/GenBank/DDBJ whole genome shotgun (WGS) entry which is preliminary data.</text>
</comment>
<dbReference type="InterPro" id="IPR036890">
    <property type="entry name" value="HATPase_C_sf"/>
</dbReference>
<evidence type="ECO:0000256" key="8">
    <source>
        <dbReference type="ARBA" id="ARBA00023026"/>
    </source>
</evidence>
<keyword evidence="13" id="KW-1133">Transmembrane helix</keyword>
<evidence type="ECO:0000256" key="10">
    <source>
        <dbReference type="ARBA" id="ARBA00070152"/>
    </source>
</evidence>
<evidence type="ECO:0000256" key="7">
    <source>
        <dbReference type="ARBA" id="ARBA00023012"/>
    </source>
</evidence>
<dbReference type="InterPro" id="IPR005467">
    <property type="entry name" value="His_kinase_dom"/>
</dbReference>
<proteinExistence type="predicted"/>
<dbReference type="Pfam" id="PF02518">
    <property type="entry name" value="HATPase_c"/>
    <property type="match status" value="1"/>
</dbReference>
<feature type="coiled-coil region" evidence="12">
    <location>
        <begin position="394"/>
        <end position="488"/>
    </location>
</feature>
<dbReference type="CDD" id="cd19410">
    <property type="entry name" value="HK9-like_sensor"/>
    <property type="match status" value="1"/>
</dbReference>
<dbReference type="Pfam" id="PF00512">
    <property type="entry name" value="HisKA"/>
    <property type="match status" value="1"/>
</dbReference>
<evidence type="ECO:0000256" key="6">
    <source>
        <dbReference type="ARBA" id="ARBA00022777"/>
    </source>
</evidence>
<dbReference type="Gene3D" id="1.10.287.130">
    <property type="match status" value="1"/>
</dbReference>
<feature type="modified residue" description="4-aspartylphosphate" evidence="11">
    <location>
        <position position="816"/>
    </location>
</feature>
<protein>
    <recommendedName>
        <fullName evidence="10">Virulence sensor protein BvgS</fullName>
        <ecNumber evidence="2">2.7.13.3</ecNumber>
    </recommendedName>
</protein>
<keyword evidence="13" id="KW-0472">Membrane</keyword>
<dbReference type="EC" id="2.7.13.3" evidence="2"/>
<dbReference type="PANTHER" id="PTHR45339:SF1">
    <property type="entry name" value="HYBRID SIGNAL TRANSDUCTION HISTIDINE KINASE J"/>
    <property type="match status" value="1"/>
</dbReference>
<evidence type="ECO:0000256" key="4">
    <source>
        <dbReference type="ARBA" id="ARBA00022679"/>
    </source>
</evidence>
<dbReference type="SUPFAM" id="SSF47384">
    <property type="entry name" value="Homodimeric domain of signal transducing histidine kinase"/>
    <property type="match status" value="1"/>
</dbReference>
<evidence type="ECO:0000313" key="17">
    <source>
        <dbReference type="Proteomes" id="UP000469385"/>
    </source>
</evidence>
<feature type="domain" description="Response regulatory" evidence="15">
    <location>
        <begin position="889"/>
        <end position="1005"/>
    </location>
</feature>
<evidence type="ECO:0000256" key="2">
    <source>
        <dbReference type="ARBA" id="ARBA00012438"/>
    </source>
</evidence>
<feature type="transmembrane region" description="Helical" evidence="13">
    <location>
        <begin position="25"/>
        <end position="46"/>
    </location>
</feature>
<dbReference type="GO" id="GO:0000155">
    <property type="term" value="F:phosphorelay sensor kinase activity"/>
    <property type="evidence" value="ECO:0007669"/>
    <property type="project" value="InterPro"/>
</dbReference>
<dbReference type="InterPro" id="IPR036097">
    <property type="entry name" value="HisK_dim/P_sf"/>
</dbReference>
<feature type="domain" description="Response regulatory" evidence="15">
    <location>
        <begin position="1035"/>
        <end position="1153"/>
    </location>
</feature>
<dbReference type="InterPro" id="IPR003018">
    <property type="entry name" value="GAF"/>
</dbReference>
<dbReference type="InterPro" id="IPR003661">
    <property type="entry name" value="HisK_dim/P_dom"/>
</dbReference>
<gene>
    <name evidence="16" type="ORF">GON04_22000</name>
</gene>
<evidence type="ECO:0000259" key="15">
    <source>
        <dbReference type="PROSITE" id="PS50110"/>
    </source>
</evidence>
<organism evidence="16 17">
    <name type="scientific">Ramlibacter pinisoli</name>
    <dbReference type="NCBI Taxonomy" id="2682844"/>
    <lineage>
        <taxon>Bacteria</taxon>
        <taxon>Pseudomonadati</taxon>
        <taxon>Pseudomonadota</taxon>
        <taxon>Betaproteobacteria</taxon>
        <taxon>Burkholderiales</taxon>
        <taxon>Comamonadaceae</taxon>
        <taxon>Ramlibacter</taxon>
    </lineage>
</organism>
<dbReference type="FunFam" id="3.30.565.10:FF:000010">
    <property type="entry name" value="Sensor histidine kinase RcsC"/>
    <property type="match status" value="1"/>
</dbReference>
<dbReference type="CDD" id="cd16922">
    <property type="entry name" value="HATPase_EvgS-ArcB-TorS-like"/>
    <property type="match status" value="1"/>
</dbReference>
<keyword evidence="4" id="KW-0808">Transferase</keyword>
<keyword evidence="3 11" id="KW-0597">Phosphoprotein</keyword>